<dbReference type="Pfam" id="PF17919">
    <property type="entry name" value="RT_RNaseH_2"/>
    <property type="match status" value="1"/>
</dbReference>
<organism evidence="2 3">
    <name type="scientific">Gossypium australe</name>
    <dbReference type="NCBI Taxonomy" id="47621"/>
    <lineage>
        <taxon>Eukaryota</taxon>
        <taxon>Viridiplantae</taxon>
        <taxon>Streptophyta</taxon>
        <taxon>Embryophyta</taxon>
        <taxon>Tracheophyta</taxon>
        <taxon>Spermatophyta</taxon>
        <taxon>Magnoliopsida</taxon>
        <taxon>eudicotyledons</taxon>
        <taxon>Gunneridae</taxon>
        <taxon>Pentapetalae</taxon>
        <taxon>rosids</taxon>
        <taxon>malvids</taxon>
        <taxon>Malvales</taxon>
        <taxon>Malvaceae</taxon>
        <taxon>Malvoideae</taxon>
        <taxon>Gossypium</taxon>
    </lineage>
</organism>
<reference evidence="3" key="1">
    <citation type="journal article" date="2019" name="Plant Biotechnol. J.">
        <title>Genome sequencing of the Australian wild diploid species Gossypium australe highlights disease resistance and delayed gland morphogenesis.</title>
        <authorList>
            <person name="Cai Y."/>
            <person name="Cai X."/>
            <person name="Wang Q."/>
            <person name="Wang P."/>
            <person name="Zhang Y."/>
            <person name="Cai C."/>
            <person name="Xu Y."/>
            <person name="Wang K."/>
            <person name="Zhou Z."/>
            <person name="Wang C."/>
            <person name="Geng S."/>
            <person name="Li B."/>
            <person name="Dong Q."/>
            <person name="Hou Y."/>
            <person name="Wang H."/>
            <person name="Ai P."/>
            <person name="Liu Z."/>
            <person name="Yi F."/>
            <person name="Sun M."/>
            <person name="An G."/>
            <person name="Cheng J."/>
            <person name="Zhang Y."/>
            <person name="Shi Q."/>
            <person name="Xie Y."/>
            <person name="Shi X."/>
            <person name="Chang Y."/>
            <person name="Huang F."/>
            <person name="Chen Y."/>
            <person name="Hong S."/>
            <person name="Mi L."/>
            <person name="Sun Q."/>
            <person name="Zhang L."/>
            <person name="Zhou B."/>
            <person name="Peng R."/>
            <person name="Zhang X."/>
            <person name="Liu F."/>
        </authorList>
    </citation>
    <scope>NUCLEOTIDE SEQUENCE [LARGE SCALE GENOMIC DNA]</scope>
    <source>
        <strain evidence="3">cv. PA1801</strain>
    </source>
</reference>
<dbReference type="CDD" id="cd01647">
    <property type="entry name" value="RT_LTR"/>
    <property type="match status" value="1"/>
</dbReference>
<dbReference type="Gene3D" id="3.10.10.10">
    <property type="entry name" value="HIV Type 1 Reverse Transcriptase, subunit A, domain 1"/>
    <property type="match status" value="1"/>
</dbReference>
<evidence type="ECO:0000313" key="2">
    <source>
        <dbReference type="EMBL" id="KAA3470595.1"/>
    </source>
</evidence>
<dbReference type="InterPro" id="IPR041577">
    <property type="entry name" value="RT_RNaseH_2"/>
</dbReference>
<dbReference type="GO" id="GO:0003676">
    <property type="term" value="F:nucleic acid binding"/>
    <property type="evidence" value="ECO:0007669"/>
    <property type="project" value="InterPro"/>
</dbReference>
<evidence type="ECO:0000313" key="3">
    <source>
        <dbReference type="Proteomes" id="UP000325315"/>
    </source>
</evidence>
<dbReference type="InterPro" id="IPR001584">
    <property type="entry name" value="Integrase_cat-core"/>
</dbReference>
<gene>
    <name evidence="2" type="ORF">EPI10_016289</name>
</gene>
<sequence length="479" mass="55326">MKTAFRTRYGHYEFLSMPFRMTNAPAAFTDMMDRVFHSNLDRFVVVYIDDILVYSRSKDEHDEHLSGSASFAGEAVMSFQLKKCFEKLKLVLTEAFVLTQPKPDKEYVVYSDAFYTGMGYEGKVITYASRQLRSRACNYLTHDLELAAVVFALKIWCHYLYDEKCKDLNLRQRPWIELLKDYDCVIEYHLGKANVVVDALSCKSQVDLRAMLVRFSISNDESVLAELKVRPIHQVESGVLGDFDLSSDGVMCFLGHLCISKDEDLRHLILTVAHNSPFAMHPNGNKILKKDVVDFVARCLICQRVKTEHQCPSGLLRPIQIPEWKWEHITMDFVSGLPWTLTRKDSIWVIVDRLTKSTHFLPVCTTFILHQLAELYIREIVRLHGVPILIISDRSTALHERLGSKLHISSAYHPQSDRQSERVIQILENMLRSCVIDFGGNWDRHFPLAEFACNNNFQKSIQMAPFEALYDRRCRTPLC</sequence>
<dbReference type="InterPro" id="IPR043502">
    <property type="entry name" value="DNA/RNA_pol_sf"/>
</dbReference>
<evidence type="ECO:0000259" key="1">
    <source>
        <dbReference type="PROSITE" id="PS50994"/>
    </source>
</evidence>
<dbReference type="EMBL" id="SMMG02000006">
    <property type="protein sequence ID" value="KAA3470595.1"/>
    <property type="molecule type" value="Genomic_DNA"/>
</dbReference>
<comment type="caution">
    <text evidence="2">The sequence shown here is derived from an EMBL/GenBank/DDBJ whole genome shotgun (WGS) entry which is preliminary data.</text>
</comment>
<dbReference type="PANTHER" id="PTHR45835">
    <property type="entry name" value="YALI0A06105P"/>
    <property type="match status" value="1"/>
</dbReference>
<dbReference type="Gene3D" id="3.30.420.10">
    <property type="entry name" value="Ribonuclease H-like superfamily/Ribonuclease H"/>
    <property type="match status" value="1"/>
</dbReference>
<keyword evidence="3" id="KW-1185">Reference proteome</keyword>
<protein>
    <submittedName>
        <fullName evidence="2">DNA/RNA polymerases superfamily protein</fullName>
    </submittedName>
</protein>
<dbReference type="PANTHER" id="PTHR45835:SF87">
    <property type="entry name" value="RNA-DIRECTED DNA POLYMERASE"/>
    <property type="match status" value="1"/>
</dbReference>
<name>A0A5B6VNN8_9ROSI</name>
<dbReference type="SUPFAM" id="SSF56672">
    <property type="entry name" value="DNA/RNA polymerases"/>
    <property type="match status" value="1"/>
</dbReference>
<dbReference type="InterPro" id="IPR043128">
    <property type="entry name" value="Rev_trsase/Diguanyl_cyclase"/>
</dbReference>
<dbReference type="AlphaFoldDB" id="A0A5B6VNN8"/>
<dbReference type="SUPFAM" id="SSF53098">
    <property type="entry name" value="Ribonuclease H-like"/>
    <property type="match status" value="1"/>
</dbReference>
<dbReference type="InterPro" id="IPR036397">
    <property type="entry name" value="RNaseH_sf"/>
</dbReference>
<feature type="domain" description="Integrase catalytic" evidence="1">
    <location>
        <begin position="318"/>
        <end position="473"/>
    </location>
</feature>
<proteinExistence type="predicted"/>
<dbReference type="OrthoDB" id="111931at2759"/>
<dbReference type="Proteomes" id="UP000325315">
    <property type="component" value="Unassembled WGS sequence"/>
</dbReference>
<dbReference type="Gene3D" id="3.30.70.270">
    <property type="match status" value="1"/>
</dbReference>
<dbReference type="PROSITE" id="PS50994">
    <property type="entry name" value="INTEGRASE"/>
    <property type="match status" value="1"/>
</dbReference>
<dbReference type="InterPro" id="IPR012337">
    <property type="entry name" value="RNaseH-like_sf"/>
</dbReference>
<dbReference type="GO" id="GO:0015074">
    <property type="term" value="P:DNA integration"/>
    <property type="evidence" value="ECO:0007669"/>
    <property type="project" value="InterPro"/>
</dbReference>
<accession>A0A5B6VNN8</accession>